<feature type="transmembrane region" description="Helical" evidence="7">
    <location>
        <begin position="190"/>
        <end position="212"/>
    </location>
</feature>
<dbReference type="Gene3D" id="1.20.1250.20">
    <property type="entry name" value="MFS general substrate transporter like domains"/>
    <property type="match status" value="1"/>
</dbReference>
<comment type="similarity">
    <text evidence="2">Belongs to the major facilitator superfamily. Proton-dependent oligopeptide transporter (POT/PTR) (TC 2.A.17) family.</text>
</comment>
<dbReference type="OMA" id="LTIQAWT"/>
<protein>
    <submittedName>
        <fullName evidence="8">Protein NRT1/ PTR FAMILY 4.6</fullName>
    </submittedName>
</protein>
<accession>A0A2G2YDU5</accession>
<dbReference type="GO" id="GO:0022857">
    <property type="term" value="F:transmembrane transporter activity"/>
    <property type="evidence" value="ECO:0000318"/>
    <property type="project" value="GO_Central"/>
</dbReference>
<organism evidence="8 9">
    <name type="scientific">Capsicum annuum</name>
    <name type="common">Capsicum pepper</name>
    <dbReference type="NCBI Taxonomy" id="4072"/>
    <lineage>
        <taxon>Eukaryota</taxon>
        <taxon>Viridiplantae</taxon>
        <taxon>Streptophyta</taxon>
        <taxon>Embryophyta</taxon>
        <taxon>Tracheophyta</taxon>
        <taxon>Spermatophyta</taxon>
        <taxon>Magnoliopsida</taxon>
        <taxon>eudicotyledons</taxon>
        <taxon>Gunneridae</taxon>
        <taxon>Pentapetalae</taxon>
        <taxon>asterids</taxon>
        <taxon>lamiids</taxon>
        <taxon>Solanales</taxon>
        <taxon>Solanaceae</taxon>
        <taxon>Solanoideae</taxon>
        <taxon>Capsiceae</taxon>
        <taxon>Capsicum</taxon>
    </lineage>
</organism>
<feature type="transmembrane region" description="Helical" evidence="7">
    <location>
        <begin position="31"/>
        <end position="59"/>
    </location>
</feature>
<dbReference type="GO" id="GO:0016020">
    <property type="term" value="C:membrane"/>
    <property type="evidence" value="ECO:0000318"/>
    <property type="project" value="GO_Central"/>
</dbReference>
<proteinExistence type="inferred from homology"/>
<keyword evidence="3 7" id="KW-0812">Transmembrane</keyword>
<evidence type="ECO:0000256" key="1">
    <source>
        <dbReference type="ARBA" id="ARBA00004141"/>
    </source>
</evidence>
<keyword evidence="9" id="KW-1185">Reference proteome</keyword>
<feature type="transmembrane region" description="Helical" evidence="7">
    <location>
        <begin position="384"/>
        <end position="404"/>
    </location>
</feature>
<dbReference type="SUPFAM" id="SSF103473">
    <property type="entry name" value="MFS general substrate transporter"/>
    <property type="match status" value="1"/>
</dbReference>
<feature type="transmembrane region" description="Helical" evidence="7">
    <location>
        <begin position="97"/>
        <end position="118"/>
    </location>
</feature>
<dbReference type="InterPro" id="IPR000109">
    <property type="entry name" value="POT_fam"/>
</dbReference>
<dbReference type="Pfam" id="PF00854">
    <property type="entry name" value="PTR2"/>
    <property type="match status" value="1"/>
</dbReference>
<evidence type="ECO:0000256" key="3">
    <source>
        <dbReference type="ARBA" id="ARBA00022692"/>
    </source>
</evidence>
<dbReference type="GO" id="GO:0055085">
    <property type="term" value="P:transmembrane transport"/>
    <property type="evidence" value="ECO:0000318"/>
    <property type="project" value="GO_Central"/>
</dbReference>
<feature type="transmembrane region" description="Helical" evidence="7">
    <location>
        <begin position="464"/>
        <end position="488"/>
    </location>
</feature>
<feature type="transmembrane region" description="Helical" evidence="7">
    <location>
        <begin position="344"/>
        <end position="364"/>
    </location>
</feature>
<evidence type="ECO:0000256" key="4">
    <source>
        <dbReference type="ARBA" id="ARBA00022989"/>
    </source>
</evidence>
<dbReference type="AlphaFoldDB" id="A0A2G2YDU5"/>
<feature type="non-terminal residue" evidence="8">
    <location>
        <position position="1"/>
    </location>
</feature>
<dbReference type="InterPro" id="IPR036259">
    <property type="entry name" value="MFS_trans_sf"/>
</dbReference>
<evidence type="ECO:0000256" key="7">
    <source>
        <dbReference type="SAM" id="Phobius"/>
    </source>
</evidence>
<dbReference type="Proteomes" id="UP000222542">
    <property type="component" value="Unassembled WGS sequence"/>
</dbReference>
<keyword evidence="4 7" id="KW-1133">Transmembrane helix</keyword>
<sequence>QEIDSQTHISNWDGYVDWRNRPAITNRHGGLLAASFVLGVEVLENLAFLANASNLVLYFSEYMHFSPTTSANCVTNFMGTAFLLALLGGFLSDAFFTTYYIYLISSLIEFLGLVVLTIQSRSSSLKPPKCDQGVPDIPCEQVHGAQAAMLFIGLYLVALGVGGIKGSLPPHGAEQFDETTPQGRKQRSTFFNYFVFCLSFGGLIAVTFVVWVEDNKGWQWGFGIATLAIFLSIPIFLAGSPFYRNKIPRGSPLTTISKVLIAALLNSRASRNSSTAIASIGSSPTAIQTVKEGGQNPNSKNVESIDTPSRSLGFLNRAVSDAPACSALECTVQQVEEVKIVLKLFPVFACTIMLNCCLAQLNTFSVHQAATMNTKLGSLKVPPASLPIFPVLFIMILAPVYDHFIIPFARRLTKTEMGISHLQRIGIGLFLSIVAMAVAALVEIKRKGVTTDSGLIDSAKPLPITFFWIAFQYLFLGSADLFVLAGLLEFCFSEAPVSMRSLATSLSWASLAIGYYLSSVIVSIVNSVTGISKHKPWLSGSNLNHYHLERFYWLMCILSALNFMHYLFWATKYKYRSRSTK</sequence>
<dbReference type="Gramene" id="PHT67922">
    <property type="protein sequence ID" value="PHT67922"/>
    <property type="gene ID" value="T459_27409"/>
</dbReference>
<comment type="caution">
    <text evidence="8">The sequence shown here is derived from an EMBL/GenBank/DDBJ whole genome shotgun (WGS) entry which is preliminary data.</text>
</comment>
<dbReference type="PANTHER" id="PTHR11654">
    <property type="entry name" value="OLIGOPEPTIDE TRANSPORTER-RELATED"/>
    <property type="match status" value="1"/>
</dbReference>
<feature type="transmembrane region" description="Helical" evidence="7">
    <location>
        <begin position="71"/>
        <end position="91"/>
    </location>
</feature>
<evidence type="ECO:0000256" key="6">
    <source>
        <dbReference type="ARBA" id="ARBA00044504"/>
    </source>
</evidence>
<comment type="similarity">
    <text evidence="6">Belongs to the major facilitator superfamily. Phosphate:H(+) symporter (TC 2.A.1.9) family.</text>
</comment>
<evidence type="ECO:0000256" key="5">
    <source>
        <dbReference type="ARBA" id="ARBA00023136"/>
    </source>
</evidence>
<feature type="transmembrane region" description="Helical" evidence="7">
    <location>
        <begin position="551"/>
        <end position="571"/>
    </location>
</feature>
<dbReference type="CDD" id="cd17414">
    <property type="entry name" value="MFS_NPF4"/>
    <property type="match status" value="1"/>
</dbReference>
<evidence type="ECO:0000313" key="9">
    <source>
        <dbReference type="Proteomes" id="UP000222542"/>
    </source>
</evidence>
<reference evidence="8 9" key="2">
    <citation type="journal article" date="2017" name="Genome Biol.">
        <title>New reference genome sequences of hot pepper reveal the massive evolution of plant disease-resistance genes by retroduplication.</title>
        <authorList>
            <person name="Kim S."/>
            <person name="Park J."/>
            <person name="Yeom S.I."/>
            <person name="Kim Y.M."/>
            <person name="Seo E."/>
            <person name="Kim K.T."/>
            <person name="Kim M.S."/>
            <person name="Lee J.M."/>
            <person name="Cheong K."/>
            <person name="Shin H.S."/>
            <person name="Kim S.B."/>
            <person name="Han K."/>
            <person name="Lee J."/>
            <person name="Park M."/>
            <person name="Lee H.A."/>
            <person name="Lee H.Y."/>
            <person name="Lee Y."/>
            <person name="Oh S."/>
            <person name="Lee J.H."/>
            <person name="Choi E."/>
            <person name="Choi E."/>
            <person name="Lee S.E."/>
            <person name="Jeon J."/>
            <person name="Kim H."/>
            <person name="Choi G."/>
            <person name="Song H."/>
            <person name="Lee J."/>
            <person name="Lee S.C."/>
            <person name="Kwon J.K."/>
            <person name="Lee H.Y."/>
            <person name="Koo N."/>
            <person name="Hong Y."/>
            <person name="Kim R.W."/>
            <person name="Kang W.H."/>
            <person name="Huh J.H."/>
            <person name="Kang B.C."/>
            <person name="Yang T.J."/>
            <person name="Lee Y.H."/>
            <person name="Bennetzen J.L."/>
            <person name="Choi D."/>
        </authorList>
    </citation>
    <scope>NUCLEOTIDE SEQUENCE [LARGE SCALE GENOMIC DNA]</scope>
    <source>
        <strain evidence="9">cv. CM334</strain>
    </source>
</reference>
<evidence type="ECO:0000256" key="2">
    <source>
        <dbReference type="ARBA" id="ARBA00005982"/>
    </source>
</evidence>
<feature type="transmembrane region" description="Helical" evidence="7">
    <location>
        <begin position="218"/>
        <end position="239"/>
    </location>
</feature>
<gene>
    <name evidence="8" type="ORF">T459_27409</name>
</gene>
<feature type="transmembrane region" description="Helical" evidence="7">
    <location>
        <begin position="425"/>
        <end position="444"/>
    </location>
</feature>
<feature type="transmembrane region" description="Helical" evidence="7">
    <location>
        <begin position="508"/>
        <end position="531"/>
    </location>
</feature>
<evidence type="ECO:0000313" key="8">
    <source>
        <dbReference type="EMBL" id="PHT67922.1"/>
    </source>
</evidence>
<name>A0A2G2YDU5_CAPAN</name>
<keyword evidence="5 7" id="KW-0472">Membrane</keyword>
<comment type="subcellular location">
    <subcellularLocation>
        <location evidence="1">Membrane</location>
        <topology evidence="1">Multi-pass membrane protein</topology>
    </subcellularLocation>
</comment>
<dbReference type="EMBL" id="AYRZ02000011">
    <property type="protein sequence ID" value="PHT67922.1"/>
    <property type="molecule type" value="Genomic_DNA"/>
</dbReference>
<reference evidence="8 9" key="1">
    <citation type="journal article" date="2014" name="Nat. Genet.">
        <title>Genome sequence of the hot pepper provides insights into the evolution of pungency in Capsicum species.</title>
        <authorList>
            <person name="Kim S."/>
            <person name="Park M."/>
            <person name="Yeom S.I."/>
            <person name="Kim Y.M."/>
            <person name="Lee J.M."/>
            <person name="Lee H.A."/>
            <person name="Seo E."/>
            <person name="Choi J."/>
            <person name="Cheong K."/>
            <person name="Kim K.T."/>
            <person name="Jung K."/>
            <person name="Lee G.W."/>
            <person name="Oh S.K."/>
            <person name="Bae C."/>
            <person name="Kim S.B."/>
            <person name="Lee H.Y."/>
            <person name="Kim S.Y."/>
            <person name="Kim M.S."/>
            <person name="Kang B.C."/>
            <person name="Jo Y.D."/>
            <person name="Yang H.B."/>
            <person name="Jeong H.J."/>
            <person name="Kang W.H."/>
            <person name="Kwon J.K."/>
            <person name="Shin C."/>
            <person name="Lim J.Y."/>
            <person name="Park J.H."/>
            <person name="Huh J.H."/>
            <person name="Kim J.S."/>
            <person name="Kim B.D."/>
            <person name="Cohen O."/>
            <person name="Paran I."/>
            <person name="Suh M.C."/>
            <person name="Lee S.B."/>
            <person name="Kim Y.K."/>
            <person name="Shin Y."/>
            <person name="Noh S.J."/>
            <person name="Park J."/>
            <person name="Seo Y.S."/>
            <person name="Kwon S.Y."/>
            <person name="Kim H.A."/>
            <person name="Park J.M."/>
            <person name="Kim H.J."/>
            <person name="Choi S.B."/>
            <person name="Bosland P.W."/>
            <person name="Reeves G."/>
            <person name="Jo S.H."/>
            <person name="Lee B.W."/>
            <person name="Cho H.T."/>
            <person name="Choi H.S."/>
            <person name="Lee M.S."/>
            <person name="Yu Y."/>
            <person name="Do Choi Y."/>
            <person name="Park B.S."/>
            <person name="van Deynze A."/>
            <person name="Ashrafi H."/>
            <person name="Hill T."/>
            <person name="Kim W.T."/>
            <person name="Pai H.S."/>
            <person name="Ahn H.K."/>
            <person name="Yeam I."/>
            <person name="Giovannoni J.J."/>
            <person name="Rose J.K."/>
            <person name="Sorensen I."/>
            <person name="Lee S.J."/>
            <person name="Kim R.W."/>
            <person name="Choi I.Y."/>
            <person name="Choi B.S."/>
            <person name="Lim J.S."/>
            <person name="Lee Y.H."/>
            <person name="Choi D."/>
        </authorList>
    </citation>
    <scope>NUCLEOTIDE SEQUENCE [LARGE SCALE GENOMIC DNA]</scope>
    <source>
        <strain evidence="9">cv. CM334</strain>
    </source>
</reference>